<dbReference type="PROSITE" id="PS00842">
    <property type="entry name" value="XPG_2"/>
    <property type="match status" value="1"/>
</dbReference>
<evidence type="ECO:0000256" key="10">
    <source>
        <dbReference type="ARBA" id="ARBA00023204"/>
    </source>
</evidence>
<feature type="region of interest" description="Disordered" evidence="13">
    <location>
        <begin position="372"/>
        <end position="403"/>
    </location>
</feature>
<dbReference type="SUPFAM" id="SSF88723">
    <property type="entry name" value="PIN domain-like"/>
    <property type="match status" value="1"/>
</dbReference>
<feature type="coiled-coil region" evidence="12">
    <location>
        <begin position="824"/>
        <end position="851"/>
    </location>
</feature>
<accession>A0A1Y1W082</accession>
<dbReference type="Pfam" id="PF00752">
    <property type="entry name" value="XPG_N"/>
    <property type="match status" value="1"/>
</dbReference>
<dbReference type="AlphaFoldDB" id="A0A1Y1W082"/>
<dbReference type="RefSeq" id="XP_040740880.1">
    <property type="nucleotide sequence ID" value="XM_040888495.1"/>
</dbReference>
<evidence type="ECO:0000259" key="14">
    <source>
        <dbReference type="SMART" id="SM00484"/>
    </source>
</evidence>
<keyword evidence="10" id="KW-0234">DNA repair</keyword>
<organism evidence="16 17">
    <name type="scientific">Linderina pennispora</name>
    <dbReference type="NCBI Taxonomy" id="61395"/>
    <lineage>
        <taxon>Eukaryota</taxon>
        <taxon>Fungi</taxon>
        <taxon>Fungi incertae sedis</taxon>
        <taxon>Zoopagomycota</taxon>
        <taxon>Kickxellomycotina</taxon>
        <taxon>Kickxellomycetes</taxon>
        <taxon>Kickxellales</taxon>
        <taxon>Kickxellaceae</taxon>
        <taxon>Linderina</taxon>
    </lineage>
</organism>
<dbReference type="InterPro" id="IPR029060">
    <property type="entry name" value="PIN-like_dom_sf"/>
</dbReference>
<keyword evidence="5" id="KW-0479">Metal-binding</keyword>
<evidence type="ECO:0000256" key="5">
    <source>
        <dbReference type="ARBA" id="ARBA00022723"/>
    </source>
</evidence>
<dbReference type="InterPro" id="IPR006084">
    <property type="entry name" value="XPG/Rad2"/>
</dbReference>
<dbReference type="InterPro" id="IPR036279">
    <property type="entry name" value="5-3_exonuclease_C_sf"/>
</dbReference>
<dbReference type="Pfam" id="PF00867">
    <property type="entry name" value="XPG_I"/>
    <property type="match status" value="1"/>
</dbReference>
<dbReference type="SMART" id="SM00485">
    <property type="entry name" value="XPGN"/>
    <property type="match status" value="1"/>
</dbReference>
<feature type="compositionally biased region" description="Low complexity" evidence="13">
    <location>
        <begin position="372"/>
        <end position="385"/>
    </location>
</feature>
<comment type="similarity">
    <text evidence="3">Belongs to the XPG/RAD2 endonuclease family. XPG subfamily.</text>
</comment>
<comment type="cofactor">
    <cofactor evidence="1">
        <name>Mg(2+)</name>
        <dbReference type="ChEBI" id="CHEBI:18420"/>
    </cofactor>
</comment>
<comment type="caution">
    <text evidence="16">The sequence shown here is derived from an EMBL/GenBank/DDBJ whole genome shotgun (WGS) entry which is preliminary data.</text>
</comment>
<dbReference type="GeneID" id="63805143"/>
<dbReference type="EMBL" id="MCFD01000014">
    <property type="protein sequence ID" value="ORX66921.1"/>
    <property type="molecule type" value="Genomic_DNA"/>
</dbReference>
<dbReference type="GO" id="GO:0006289">
    <property type="term" value="P:nucleotide-excision repair"/>
    <property type="evidence" value="ECO:0007669"/>
    <property type="project" value="InterPro"/>
</dbReference>
<comment type="subcellular location">
    <subcellularLocation>
        <location evidence="2">Nucleus</location>
    </subcellularLocation>
</comment>
<dbReference type="PANTHER" id="PTHR16171">
    <property type="entry name" value="DNA REPAIR PROTEIN COMPLEMENTING XP-G CELLS-RELATED"/>
    <property type="match status" value="1"/>
</dbReference>
<keyword evidence="9" id="KW-0460">Magnesium</keyword>
<keyword evidence="8" id="KW-0378">Hydrolase</keyword>
<dbReference type="GO" id="GO:0005634">
    <property type="term" value="C:nucleus"/>
    <property type="evidence" value="ECO:0007669"/>
    <property type="project" value="UniProtKB-SubCell"/>
</dbReference>
<protein>
    <submittedName>
        <fullName evidence="16">PIN domain-like protein</fullName>
    </submittedName>
</protein>
<evidence type="ECO:0000256" key="7">
    <source>
        <dbReference type="ARBA" id="ARBA00022763"/>
    </source>
</evidence>
<evidence type="ECO:0000256" key="9">
    <source>
        <dbReference type="ARBA" id="ARBA00022842"/>
    </source>
</evidence>
<keyword evidence="4" id="KW-0540">Nuclease</keyword>
<gene>
    <name evidence="16" type="ORF">DL89DRAFT_269945</name>
</gene>
<dbReference type="SUPFAM" id="SSF47807">
    <property type="entry name" value="5' to 3' exonuclease, C-terminal subdomain"/>
    <property type="match status" value="1"/>
</dbReference>
<keyword evidence="7" id="KW-0227">DNA damage</keyword>
<dbReference type="PRINTS" id="PR00853">
    <property type="entry name" value="XPGRADSUPER"/>
</dbReference>
<feature type="domain" description="XPG N-terminal" evidence="15">
    <location>
        <begin position="1"/>
        <end position="91"/>
    </location>
</feature>
<evidence type="ECO:0000256" key="1">
    <source>
        <dbReference type="ARBA" id="ARBA00001946"/>
    </source>
</evidence>
<evidence type="ECO:0000313" key="16">
    <source>
        <dbReference type="EMBL" id="ORX66921.1"/>
    </source>
</evidence>
<evidence type="ECO:0000256" key="3">
    <source>
        <dbReference type="ARBA" id="ARBA00005283"/>
    </source>
</evidence>
<dbReference type="GO" id="GO:0016788">
    <property type="term" value="F:hydrolase activity, acting on ester bonds"/>
    <property type="evidence" value="ECO:0007669"/>
    <property type="project" value="InterPro"/>
</dbReference>
<dbReference type="OrthoDB" id="31113at2759"/>
<evidence type="ECO:0000256" key="6">
    <source>
        <dbReference type="ARBA" id="ARBA00022759"/>
    </source>
</evidence>
<dbReference type="InterPro" id="IPR006085">
    <property type="entry name" value="XPG_DNA_repair_N"/>
</dbReference>
<dbReference type="GO" id="GO:0003697">
    <property type="term" value="F:single-stranded DNA binding"/>
    <property type="evidence" value="ECO:0007669"/>
    <property type="project" value="InterPro"/>
</dbReference>
<keyword evidence="17" id="KW-1185">Reference proteome</keyword>
<dbReference type="Gene3D" id="1.10.150.20">
    <property type="entry name" value="5' to 3' exonuclease, C-terminal subdomain"/>
    <property type="match status" value="1"/>
</dbReference>
<dbReference type="InterPro" id="IPR008918">
    <property type="entry name" value="HhH2"/>
</dbReference>
<feature type="domain" description="XPG-I" evidence="14">
    <location>
        <begin position="868"/>
        <end position="940"/>
    </location>
</feature>
<dbReference type="InterPro" id="IPR006086">
    <property type="entry name" value="XPG-I_dom"/>
</dbReference>
<name>A0A1Y1W082_9FUNG</name>
<dbReference type="InterPro" id="IPR019974">
    <property type="entry name" value="XPG_CS"/>
</dbReference>
<evidence type="ECO:0000256" key="11">
    <source>
        <dbReference type="ARBA" id="ARBA00023242"/>
    </source>
</evidence>
<dbReference type="InterPro" id="IPR001044">
    <property type="entry name" value="XPG/Rad2_eukaryotes"/>
</dbReference>
<dbReference type="SMART" id="SM00279">
    <property type="entry name" value="HhH2"/>
    <property type="match status" value="1"/>
</dbReference>
<dbReference type="STRING" id="61395.A0A1Y1W082"/>
<feature type="region of interest" description="Disordered" evidence="13">
    <location>
        <begin position="115"/>
        <end position="150"/>
    </location>
</feature>
<sequence>MGVKGLWTLLEPSGRPVRLETLAGKRLAVDASIWLYQLFKAMRDDDGNPLEEATHSRLLFYDIRPVFVFDGAAPELKKATVAERQARREERTRDAKHAAQQLLQTRLKLQALEGVDGSAEEAVDGDSTGREHHTPSPAKKRKRDEYELPPMENEALATRLGNRDDMRMAHPDDLRQLLALVTKNAGSINNLDEIAIDTDSAAFKALSAEDQHDLIVALKVRSRQTSHNRLQAMLESSNTSMDFSKQQISSLVKRNNLTQQWLEVTGAGHRVTALAPGQVTSGRVASERNREYTLIKSSQPGGGWTLKMSGGGAAKEEVEEGTPSNEIMISSDEEDVDAEDDSDAFEDVDIENEQPRFHAPAAPATDQIGYPSHLHQPHQPHQPQSIVLRQPGPDGTNATSYANMQPAGASVAPAHLQPHGLGSAHPTHIVQDAVPVTGNTAEYPDVQQMAATGPSPMASSFDDLAIESDGSSALASNDLDYGNYESNSEVAVSDIEANANLLALYGDYGQLEELHRKREEEIRQQREREEYTIVAMSVQDFLNIWMNLATPAMLDADPFIRVNMQRWLLEERLDSLRMMAHKASRQFEKQPELDLEEPELDGAVLDVDAYEEVQQLRARVSTLALLSNYLSYAVKWREAREMPAQHPQVHQVVEPEEISGTGSPEVIALESSSLLAGSDLPRGMTQFADEPEAAHDEQRKRDLVFAKAELFAQDSADILPQTKKHRTTGIAVHNIDSDSEDDVDSSVAIVEQQASDADIGKSECKASEDSAIALDAKSAEHDDDDDEAAMDQQQAELMRNEQDEYAHFVDKLKRSIDPEQQAKRSSYEGMRAELENELQSLRARVRDSRRDASTMDSDMVEDVRMLLTMFGVPYVTAPMEAEAQCARLVELGLVDGMVTDDSDAFLFAPTDTTRVYRNFFQKDKFVELYTGSNVFRDTSLSRRDFVFMACLLGSDYTVGIKGIGPVLAMEALAEFGPSVGSEHAVVVEDEDAVVGALTRFREWCDAVRGVLPGASIPEELVATALHRRLARVVRNSEMPTRFPDPRVVHAYFTPLVDESKTRFEWGTPNMELMRGFLADKLGWDEDKTNETLVPLLRTIMGHRSAQDSETPGPRQATLDAYTRNTHSNVSQRPNQELASIMRSKRIDKVISSRKRQGLNN</sequence>
<dbReference type="GO" id="GO:0046872">
    <property type="term" value="F:metal ion binding"/>
    <property type="evidence" value="ECO:0007669"/>
    <property type="project" value="UniProtKB-KW"/>
</dbReference>
<dbReference type="Gene3D" id="3.40.50.1010">
    <property type="entry name" value="5'-nuclease"/>
    <property type="match status" value="2"/>
</dbReference>
<keyword evidence="12" id="KW-0175">Coiled coil</keyword>
<dbReference type="SMART" id="SM00484">
    <property type="entry name" value="XPGI"/>
    <property type="match status" value="1"/>
</dbReference>
<keyword evidence="6" id="KW-0255">Endonuclease</keyword>
<evidence type="ECO:0000256" key="13">
    <source>
        <dbReference type="SAM" id="MobiDB-lite"/>
    </source>
</evidence>
<proteinExistence type="inferred from homology"/>
<evidence type="ECO:0000256" key="4">
    <source>
        <dbReference type="ARBA" id="ARBA00022722"/>
    </source>
</evidence>
<evidence type="ECO:0000259" key="15">
    <source>
        <dbReference type="SMART" id="SM00485"/>
    </source>
</evidence>
<keyword evidence="11" id="KW-0539">Nucleus</keyword>
<evidence type="ECO:0000313" key="17">
    <source>
        <dbReference type="Proteomes" id="UP000193922"/>
    </source>
</evidence>
<dbReference type="PROSITE" id="PS00841">
    <property type="entry name" value="XPG_1"/>
    <property type="match status" value="1"/>
</dbReference>
<dbReference type="CDD" id="cd09868">
    <property type="entry name" value="PIN_XPG_RAD2"/>
    <property type="match status" value="2"/>
</dbReference>
<dbReference type="Proteomes" id="UP000193922">
    <property type="component" value="Unassembled WGS sequence"/>
</dbReference>
<dbReference type="GO" id="GO:0004520">
    <property type="term" value="F:DNA endonuclease activity"/>
    <property type="evidence" value="ECO:0007669"/>
    <property type="project" value="TreeGrafter"/>
</dbReference>
<dbReference type="PRINTS" id="PR00066">
    <property type="entry name" value="XRODRMPGMNTG"/>
</dbReference>
<reference evidence="16 17" key="1">
    <citation type="submission" date="2016-07" db="EMBL/GenBank/DDBJ databases">
        <title>Pervasive Adenine N6-methylation of Active Genes in Fungi.</title>
        <authorList>
            <consortium name="DOE Joint Genome Institute"/>
            <person name="Mondo S.J."/>
            <person name="Dannebaum R.O."/>
            <person name="Kuo R.C."/>
            <person name="Labutti K."/>
            <person name="Haridas S."/>
            <person name="Kuo A."/>
            <person name="Salamov A."/>
            <person name="Ahrendt S.R."/>
            <person name="Lipzen A."/>
            <person name="Sullivan W."/>
            <person name="Andreopoulos W.B."/>
            <person name="Clum A."/>
            <person name="Lindquist E."/>
            <person name="Daum C."/>
            <person name="Ramamoorthy G.K."/>
            <person name="Gryganskyi A."/>
            <person name="Culley D."/>
            <person name="Magnuson J.K."/>
            <person name="James T.Y."/>
            <person name="O'Malley M.A."/>
            <person name="Stajich J.E."/>
            <person name="Spatafora J.W."/>
            <person name="Visel A."/>
            <person name="Grigoriev I.V."/>
        </authorList>
    </citation>
    <scope>NUCLEOTIDE SEQUENCE [LARGE SCALE GENOMIC DNA]</scope>
    <source>
        <strain evidence="16 17">ATCC 12442</strain>
    </source>
</reference>
<evidence type="ECO:0000256" key="12">
    <source>
        <dbReference type="SAM" id="Coils"/>
    </source>
</evidence>
<dbReference type="PANTHER" id="PTHR16171:SF7">
    <property type="entry name" value="DNA REPAIR PROTEIN RAD2"/>
    <property type="match status" value="1"/>
</dbReference>
<evidence type="ECO:0000256" key="2">
    <source>
        <dbReference type="ARBA" id="ARBA00004123"/>
    </source>
</evidence>
<evidence type="ECO:0000256" key="8">
    <source>
        <dbReference type="ARBA" id="ARBA00022801"/>
    </source>
</evidence>